<dbReference type="SMART" id="SM00868">
    <property type="entry name" value="zf-AD"/>
    <property type="match status" value="1"/>
</dbReference>
<feature type="domain" description="C2H2-type" evidence="9">
    <location>
        <begin position="229"/>
        <end position="256"/>
    </location>
</feature>
<feature type="binding site" evidence="8">
    <location>
        <position position="45"/>
    </location>
    <ligand>
        <name>Zn(2+)</name>
        <dbReference type="ChEBI" id="CHEBI:29105"/>
    </ligand>
</feature>
<dbReference type="Pfam" id="PF00096">
    <property type="entry name" value="zf-C2H2"/>
    <property type="match status" value="3"/>
</dbReference>
<feature type="binding site" evidence="8">
    <location>
        <position position="88"/>
    </location>
    <ligand>
        <name>Zn(2+)</name>
        <dbReference type="ChEBI" id="CHEBI:29105"/>
    </ligand>
</feature>
<dbReference type="AlphaFoldDB" id="A0A7E5VLJ3"/>
<accession>A0A7E5VLJ3</accession>
<proteinExistence type="predicted"/>
<dbReference type="FunCoup" id="A0A7E5VLJ3">
    <property type="interactions" value="89"/>
</dbReference>
<dbReference type="PANTHER" id="PTHR24379:SF121">
    <property type="entry name" value="C2H2-TYPE DOMAIN-CONTAINING PROTEIN"/>
    <property type="match status" value="1"/>
</dbReference>
<evidence type="ECO:0000256" key="2">
    <source>
        <dbReference type="ARBA" id="ARBA00022723"/>
    </source>
</evidence>
<dbReference type="OrthoDB" id="8823111at2759"/>
<keyword evidence="2 8" id="KW-0479">Metal-binding</keyword>
<sequence length="364" mass="42572">MLTLYYLMKNSKTQAKLSASEYYSILNESKRFKLKGGSVAKCRICLQEGSFPIYGSKDTDLYLEVIQNVGDVHVSEDDDYPKHLCEICHDFIKGAILFKKVAKESDNILKQSVKEETVYDQTSDLDTQELSDSSTCDTVRPRKWGNNHLFSQLSLKKVKVERGGRVNNYAPKVTCKICNKVINRSYIKEHMTMHDPDHKKFVCDVCGKSFRLRCAYHNHSLRHRKDFPFKCQFCPYRGKYSELLKNHMRTHTGDYRYMCTECPARFLFKSNLNKHMLKHKEPQFKCDACKRAFHTKLMLQRHFDSDHLGIKNHVCNLCGKAFGYRNAMMKHQRHVHKREKLMFGRMPAYLAAEHRVQDLGQDDS</sequence>
<evidence type="ECO:0000256" key="1">
    <source>
        <dbReference type="ARBA" id="ARBA00004123"/>
    </source>
</evidence>
<evidence type="ECO:0000256" key="3">
    <source>
        <dbReference type="ARBA" id="ARBA00022737"/>
    </source>
</evidence>
<dbReference type="KEGG" id="tnl:113494884"/>
<dbReference type="PANTHER" id="PTHR24379">
    <property type="entry name" value="KRAB AND ZINC FINGER DOMAIN-CONTAINING"/>
    <property type="match status" value="1"/>
</dbReference>
<keyword evidence="5 8" id="KW-0862">Zinc</keyword>
<keyword evidence="3" id="KW-0677">Repeat</keyword>
<dbReference type="Gene3D" id="3.30.160.60">
    <property type="entry name" value="Classic Zinc Finger"/>
    <property type="match status" value="4"/>
</dbReference>
<gene>
    <name evidence="12" type="primary">LOC113494884</name>
</gene>
<dbReference type="SUPFAM" id="SSF57667">
    <property type="entry name" value="beta-beta-alpha zinc fingers"/>
    <property type="match status" value="3"/>
</dbReference>
<dbReference type="InterPro" id="IPR013087">
    <property type="entry name" value="Znf_C2H2_type"/>
</dbReference>
<evidence type="ECO:0000256" key="7">
    <source>
        <dbReference type="PROSITE-ProRule" id="PRU00042"/>
    </source>
</evidence>
<dbReference type="PROSITE" id="PS51915">
    <property type="entry name" value="ZAD"/>
    <property type="match status" value="1"/>
</dbReference>
<comment type="subcellular location">
    <subcellularLocation>
        <location evidence="1">Nucleus</location>
    </subcellularLocation>
</comment>
<evidence type="ECO:0000259" key="10">
    <source>
        <dbReference type="PROSITE" id="PS51915"/>
    </source>
</evidence>
<reference evidence="12" key="1">
    <citation type="submission" date="2025-08" db="UniProtKB">
        <authorList>
            <consortium name="RefSeq"/>
        </authorList>
    </citation>
    <scope>IDENTIFICATION</scope>
</reference>
<keyword evidence="4 7" id="KW-0863">Zinc-finger</keyword>
<feature type="domain" description="C2H2-type" evidence="9">
    <location>
        <begin position="284"/>
        <end position="312"/>
    </location>
</feature>
<dbReference type="PROSITE" id="PS00028">
    <property type="entry name" value="ZINC_FINGER_C2H2_1"/>
    <property type="match status" value="4"/>
</dbReference>
<dbReference type="GeneID" id="113494884"/>
<keyword evidence="6" id="KW-0539">Nucleus</keyword>
<feature type="domain" description="C2H2-type" evidence="9">
    <location>
        <begin position="201"/>
        <end position="228"/>
    </location>
</feature>
<dbReference type="GO" id="GO:0008270">
    <property type="term" value="F:zinc ion binding"/>
    <property type="evidence" value="ECO:0007669"/>
    <property type="project" value="UniProtKB-UniRule"/>
</dbReference>
<organism evidence="11 12">
    <name type="scientific">Trichoplusia ni</name>
    <name type="common">Cabbage looper</name>
    <dbReference type="NCBI Taxonomy" id="7111"/>
    <lineage>
        <taxon>Eukaryota</taxon>
        <taxon>Metazoa</taxon>
        <taxon>Ecdysozoa</taxon>
        <taxon>Arthropoda</taxon>
        <taxon>Hexapoda</taxon>
        <taxon>Insecta</taxon>
        <taxon>Pterygota</taxon>
        <taxon>Neoptera</taxon>
        <taxon>Endopterygota</taxon>
        <taxon>Lepidoptera</taxon>
        <taxon>Glossata</taxon>
        <taxon>Ditrysia</taxon>
        <taxon>Noctuoidea</taxon>
        <taxon>Noctuidae</taxon>
        <taxon>Plusiinae</taxon>
        <taxon>Trichoplusia</taxon>
    </lineage>
</organism>
<feature type="domain" description="C2H2-type" evidence="9">
    <location>
        <begin position="257"/>
        <end position="284"/>
    </location>
</feature>
<dbReference type="PROSITE" id="PS50157">
    <property type="entry name" value="ZINC_FINGER_C2H2_2"/>
    <property type="match status" value="5"/>
</dbReference>
<dbReference type="RefSeq" id="XP_026729198.1">
    <property type="nucleotide sequence ID" value="XM_026873397.1"/>
</dbReference>
<evidence type="ECO:0000256" key="4">
    <source>
        <dbReference type="ARBA" id="ARBA00022771"/>
    </source>
</evidence>
<evidence type="ECO:0000313" key="11">
    <source>
        <dbReference type="Proteomes" id="UP000322000"/>
    </source>
</evidence>
<feature type="binding site" evidence="8">
    <location>
        <position position="85"/>
    </location>
    <ligand>
        <name>Zn(2+)</name>
        <dbReference type="ChEBI" id="CHEBI:29105"/>
    </ligand>
</feature>
<feature type="binding site" evidence="8">
    <location>
        <position position="42"/>
    </location>
    <ligand>
        <name>Zn(2+)</name>
        <dbReference type="ChEBI" id="CHEBI:29105"/>
    </ligand>
</feature>
<evidence type="ECO:0000259" key="9">
    <source>
        <dbReference type="PROSITE" id="PS50157"/>
    </source>
</evidence>
<name>A0A7E5VLJ3_TRINI</name>
<feature type="domain" description="ZAD" evidence="10">
    <location>
        <begin position="40"/>
        <end position="112"/>
    </location>
</feature>
<dbReference type="Pfam" id="PF07776">
    <property type="entry name" value="zf-AD"/>
    <property type="match status" value="1"/>
</dbReference>
<feature type="domain" description="C2H2-type" evidence="9">
    <location>
        <begin position="313"/>
        <end position="341"/>
    </location>
</feature>
<keyword evidence="11" id="KW-1185">Reference proteome</keyword>
<evidence type="ECO:0000256" key="5">
    <source>
        <dbReference type="ARBA" id="ARBA00022833"/>
    </source>
</evidence>
<evidence type="ECO:0000313" key="12">
    <source>
        <dbReference type="RefSeq" id="XP_026729198.1"/>
    </source>
</evidence>
<dbReference type="SUPFAM" id="SSF57716">
    <property type="entry name" value="Glucocorticoid receptor-like (DNA-binding domain)"/>
    <property type="match status" value="1"/>
</dbReference>
<dbReference type="Proteomes" id="UP000322000">
    <property type="component" value="Chromosome 6"/>
</dbReference>
<dbReference type="InterPro" id="IPR012934">
    <property type="entry name" value="Znf_AD"/>
</dbReference>
<dbReference type="GO" id="GO:0005634">
    <property type="term" value="C:nucleus"/>
    <property type="evidence" value="ECO:0007669"/>
    <property type="project" value="UniProtKB-SubCell"/>
</dbReference>
<dbReference type="InterPro" id="IPR036236">
    <property type="entry name" value="Znf_C2H2_sf"/>
</dbReference>
<evidence type="ECO:0000256" key="6">
    <source>
        <dbReference type="ARBA" id="ARBA00023242"/>
    </source>
</evidence>
<evidence type="ECO:0000256" key="8">
    <source>
        <dbReference type="PROSITE-ProRule" id="PRU01263"/>
    </source>
</evidence>
<protein>
    <submittedName>
        <fullName evidence="12">Zinc finger protein 728-like</fullName>
    </submittedName>
</protein>
<dbReference type="SMART" id="SM00355">
    <property type="entry name" value="ZnF_C2H2"/>
    <property type="match status" value="6"/>
</dbReference>
<dbReference type="InParanoid" id="A0A7E5VLJ3"/>
<dbReference type="FunFam" id="3.30.160.60:FF:000145">
    <property type="entry name" value="Zinc finger protein 574"/>
    <property type="match status" value="1"/>
</dbReference>